<protein>
    <submittedName>
        <fullName evidence="7">AfsR/SARP family transcriptional regulator</fullName>
    </submittedName>
</protein>
<evidence type="ECO:0000313" key="7">
    <source>
        <dbReference type="EMBL" id="MCZ4520684.1"/>
    </source>
</evidence>
<evidence type="ECO:0000256" key="4">
    <source>
        <dbReference type="ARBA" id="ARBA00023163"/>
    </source>
</evidence>
<dbReference type="Gene3D" id="1.25.40.10">
    <property type="entry name" value="Tetratricopeptide repeat domain"/>
    <property type="match status" value="1"/>
</dbReference>
<keyword evidence="8" id="KW-1185">Reference proteome</keyword>
<feature type="domain" description="OmpR/PhoB-type" evidence="6">
    <location>
        <begin position="1"/>
        <end position="92"/>
    </location>
</feature>
<dbReference type="Pfam" id="PF00486">
    <property type="entry name" value="Trans_reg_C"/>
    <property type="match status" value="1"/>
</dbReference>
<evidence type="ECO:0000256" key="2">
    <source>
        <dbReference type="ARBA" id="ARBA00023015"/>
    </source>
</evidence>
<dbReference type="InterPro" id="IPR016032">
    <property type="entry name" value="Sig_transdc_resp-reg_C-effctor"/>
</dbReference>
<dbReference type="EMBL" id="JAPWIJ010000008">
    <property type="protein sequence ID" value="MCZ4520684.1"/>
    <property type="molecule type" value="Genomic_DNA"/>
</dbReference>
<keyword evidence="4" id="KW-0804">Transcription</keyword>
<dbReference type="PROSITE" id="PS51755">
    <property type="entry name" value="OMPR_PHOB"/>
    <property type="match status" value="1"/>
</dbReference>
<dbReference type="SMART" id="SM01043">
    <property type="entry name" value="BTAD"/>
    <property type="match status" value="1"/>
</dbReference>
<evidence type="ECO:0000256" key="3">
    <source>
        <dbReference type="ARBA" id="ARBA00023125"/>
    </source>
</evidence>
<evidence type="ECO:0000259" key="6">
    <source>
        <dbReference type="PROSITE" id="PS51755"/>
    </source>
</evidence>
<accession>A0ABT4MJ23</accession>
<dbReference type="Pfam" id="PF03704">
    <property type="entry name" value="BTAD"/>
    <property type="match status" value="1"/>
</dbReference>
<feature type="DNA-binding region" description="OmpR/PhoB-type" evidence="5">
    <location>
        <begin position="1"/>
        <end position="92"/>
    </location>
</feature>
<gene>
    <name evidence="7" type="ORF">O4220_19420</name>
</gene>
<dbReference type="InterPro" id="IPR011990">
    <property type="entry name" value="TPR-like_helical_dom_sf"/>
</dbReference>
<dbReference type="InterPro" id="IPR051677">
    <property type="entry name" value="AfsR-DnrI-RedD_regulator"/>
</dbReference>
<organism evidence="7 8">
    <name type="scientific">Rhodococcus ruber</name>
    <dbReference type="NCBI Taxonomy" id="1830"/>
    <lineage>
        <taxon>Bacteria</taxon>
        <taxon>Bacillati</taxon>
        <taxon>Actinomycetota</taxon>
        <taxon>Actinomycetes</taxon>
        <taxon>Mycobacteriales</taxon>
        <taxon>Nocardiaceae</taxon>
        <taxon>Rhodococcus</taxon>
    </lineage>
</organism>
<comment type="similarity">
    <text evidence="1">Belongs to the AfsR/DnrI/RedD regulatory family.</text>
</comment>
<evidence type="ECO:0000256" key="1">
    <source>
        <dbReference type="ARBA" id="ARBA00005820"/>
    </source>
</evidence>
<comment type="caution">
    <text evidence="7">The sequence shown here is derived from an EMBL/GenBank/DDBJ whole genome shotgun (WGS) entry which is preliminary data.</text>
</comment>
<dbReference type="InterPro" id="IPR005158">
    <property type="entry name" value="BTAD"/>
</dbReference>
<dbReference type="InterPro" id="IPR036388">
    <property type="entry name" value="WH-like_DNA-bd_sf"/>
</dbReference>
<proteinExistence type="inferred from homology"/>
<keyword evidence="3 5" id="KW-0238">DNA-binding</keyword>
<dbReference type="PANTHER" id="PTHR35807">
    <property type="entry name" value="TRANSCRIPTIONAL REGULATOR REDD-RELATED"/>
    <property type="match status" value="1"/>
</dbReference>
<dbReference type="Gene3D" id="1.10.10.10">
    <property type="entry name" value="Winged helix-like DNA-binding domain superfamily/Winged helix DNA-binding domain"/>
    <property type="match status" value="1"/>
</dbReference>
<reference evidence="7" key="1">
    <citation type="submission" date="2022-12" db="EMBL/GenBank/DDBJ databases">
        <authorList>
            <person name="Krivoruchko A.V."/>
            <person name="Elkin A."/>
        </authorList>
    </citation>
    <scope>NUCLEOTIDE SEQUENCE</scope>
    <source>
        <strain evidence="7">IEGM 1391</strain>
    </source>
</reference>
<name>A0ABT4MJ23_9NOCA</name>
<evidence type="ECO:0000256" key="5">
    <source>
        <dbReference type="PROSITE-ProRule" id="PRU01091"/>
    </source>
</evidence>
<dbReference type="SMART" id="SM00862">
    <property type="entry name" value="Trans_reg_C"/>
    <property type="match status" value="1"/>
</dbReference>
<dbReference type="SUPFAM" id="SSF48452">
    <property type="entry name" value="TPR-like"/>
    <property type="match status" value="1"/>
</dbReference>
<dbReference type="CDD" id="cd15831">
    <property type="entry name" value="BTAD"/>
    <property type="match status" value="1"/>
</dbReference>
<dbReference type="PANTHER" id="PTHR35807:SF1">
    <property type="entry name" value="TRANSCRIPTIONAL REGULATOR REDD"/>
    <property type="match status" value="1"/>
</dbReference>
<keyword evidence="2" id="KW-0805">Transcription regulation</keyword>
<dbReference type="SUPFAM" id="SSF46894">
    <property type="entry name" value="C-terminal effector domain of the bipartite response regulators"/>
    <property type="match status" value="1"/>
</dbReference>
<sequence length="256" mass="28298">MDYNVLGPMVVRDGIGVKALGGLKQRAVLAVLLVEAGTVVEFDRLIDLVWERRPPAKALTSLRAYVANLRRVLGADDGARLVTTSWGYRLDLGVDRLDLREFEMLAARGRDAFGRGRFAEADGQFGRALALWRGPAFVEFGDLGFAVDERVHLDEVRAVVLESAFEARLHLGRHETVIADIERALRVSPLREHLWGQLMIALDRSHRTAEAVVAFRRAEAILRAELGVAPSRYLLDIEASLYTGGSVNRAVSLVAM</sequence>
<dbReference type="Proteomes" id="UP001081071">
    <property type="component" value="Unassembled WGS sequence"/>
</dbReference>
<evidence type="ECO:0000313" key="8">
    <source>
        <dbReference type="Proteomes" id="UP001081071"/>
    </source>
</evidence>
<dbReference type="RefSeq" id="WP_269607114.1">
    <property type="nucleotide sequence ID" value="NZ_JAPWIJ010000008.1"/>
</dbReference>
<dbReference type="InterPro" id="IPR001867">
    <property type="entry name" value="OmpR/PhoB-type_DNA-bd"/>
</dbReference>